<dbReference type="EMBL" id="JBBPBM010000009">
    <property type="protein sequence ID" value="KAK8568547.1"/>
    <property type="molecule type" value="Genomic_DNA"/>
</dbReference>
<reference evidence="1 2" key="1">
    <citation type="journal article" date="2024" name="G3 (Bethesda)">
        <title>Genome assembly of Hibiscus sabdariffa L. provides insights into metabolisms of medicinal natural products.</title>
        <authorList>
            <person name="Kim T."/>
        </authorList>
    </citation>
    <scope>NUCLEOTIDE SEQUENCE [LARGE SCALE GENOMIC DNA]</scope>
    <source>
        <strain evidence="1">TK-2024</strain>
        <tissue evidence="1">Old leaves</tissue>
    </source>
</reference>
<protein>
    <submittedName>
        <fullName evidence="1">Uncharacterized protein</fullName>
    </submittedName>
</protein>
<dbReference type="PANTHER" id="PTHR11654">
    <property type="entry name" value="OLIGOPEPTIDE TRANSPORTER-RELATED"/>
    <property type="match status" value="1"/>
</dbReference>
<sequence length="201" mass="21797">MVNGHDSASKALLRPFSTIRETPHNTPTSTLMVQVFESSLFDKRSSTGLKLKWNCFKALESLHNGSSGGSKSIAWSDVNVTLFSRNLDWTYTARRSATVCDCSSRPVCSNSTLPLASKIKGKPVRLGLKQRMGIGILCSCASVITLAVVEYTRRNIAVQGLSDEPHALVHTSALQLLPYYVLGGLAGAFNGIGQVEFCYPK</sequence>
<dbReference type="Proteomes" id="UP001472677">
    <property type="component" value="Unassembled WGS sequence"/>
</dbReference>
<evidence type="ECO:0000313" key="2">
    <source>
        <dbReference type="Proteomes" id="UP001472677"/>
    </source>
</evidence>
<dbReference type="Gene3D" id="1.20.1250.20">
    <property type="entry name" value="MFS general substrate transporter like domains"/>
    <property type="match status" value="1"/>
</dbReference>
<accession>A0ABR2F0R0</accession>
<proteinExistence type="predicted"/>
<gene>
    <name evidence="1" type="ORF">V6N12_007095</name>
</gene>
<name>A0ABR2F0R0_9ROSI</name>
<evidence type="ECO:0000313" key="1">
    <source>
        <dbReference type="EMBL" id="KAK8568547.1"/>
    </source>
</evidence>
<comment type="caution">
    <text evidence="1">The sequence shown here is derived from an EMBL/GenBank/DDBJ whole genome shotgun (WGS) entry which is preliminary data.</text>
</comment>
<keyword evidence="2" id="KW-1185">Reference proteome</keyword>
<dbReference type="InterPro" id="IPR036259">
    <property type="entry name" value="MFS_trans_sf"/>
</dbReference>
<organism evidence="1 2">
    <name type="scientific">Hibiscus sabdariffa</name>
    <name type="common">roselle</name>
    <dbReference type="NCBI Taxonomy" id="183260"/>
    <lineage>
        <taxon>Eukaryota</taxon>
        <taxon>Viridiplantae</taxon>
        <taxon>Streptophyta</taxon>
        <taxon>Embryophyta</taxon>
        <taxon>Tracheophyta</taxon>
        <taxon>Spermatophyta</taxon>
        <taxon>Magnoliopsida</taxon>
        <taxon>eudicotyledons</taxon>
        <taxon>Gunneridae</taxon>
        <taxon>Pentapetalae</taxon>
        <taxon>rosids</taxon>
        <taxon>malvids</taxon>
        <taxon>Malvales</taxon>
        <taxon>Malvaceae</taxon>
        <taxon>Malvoideae</taxon>
        <taxon>Hibiscus</taxon>
    </lineage>
</organism>